<dbReference type="GO" id="GO:0005886">
    <property type="term" value="C:plasma membrane"/>
    <property type="evidence" value="ECO:0007669"/>
    <property type="project" value="UniProtKB-SubCell"/>
</dbReference>
<feature type="transmembrane region" description="Helical" evidence="6">
    <location>
        <begin position="217"/>
        <end position="237"/>
    </location>
</feature>
<dbReference type="PANTHER" id="PTHR30250">
    <property type="entry name" value="PST FAMILY PREDICTED COLANIC ACID TRANSPORTER"/>
    <property type="match status" value="1"/>
</dbReference>
<evidence type="ECO:0000313" key="8">
    <source>
        <dbReference type="Proteomes" id="UP000249282"/>
    </source>
</evidence>
<sequence length="410" mass="46154">MSIAKNSFINMAGYLVPGILSIPVLGYMARAMGGDLFGLFTLILSIVGYASIFDVGISRSVIREVAIYRHDNEEVLKILSTSTVVMLFLGLFAGILIVTFNSYIVEFLNVSPYVSNDFYLSLIVMSISIPFFLLVQVYCSLLEGYLEFLKLSIFKTISSSLIVVMPAIMLLWNISLFNAVIGLLIARIFSFFLIIFYCKEYITKKSLKFYKLIFFRLIKFGGWVAVSNIISPVISYFDRFILSNKMGANVVGFYTAPSEAISRLSILPVAVAKTIFPMLSRGDVDKKNTKKISYFLICISSVPLGLIFIYFGREIITLWLGQDYAEKSTLVFQILMLGFIFNAIAQIPFTSIQAKGKAKVTSLIQVVECVPYIFLLLYLINLYGLVGVAIAWTTRVFIDLLLLIFFDRFE</sequence>
<feature type="transmembrane region" description="Helical" evidence="6">
    <location>
        <begin position="118"/>
        <end position="141"/>
    </location>
</feature>
<accession>A0A2W5TQ34</accession>
<proteinExistence type="predicted"/>
<dbReference type="RefSeq" id="WP_348927545.1">
    <property type="nucleotide sequence ID" value="NZ_JBEABS010000005.1"/>
</dbReference>
<feature type="transmembrane region" description="Helical" evidence="6">
    <location>
        <begin position="331"/>
        <end position="350"/>
    </location>
</feature>
<comment type="caution">
    <text evidence="7">The sequence shown here is derived from an EMBL/GenBank/DDBJ whole genome shotgun (WGS) entry which is preliminary data.</text>
</comment>
<name>A0A2W5TQ34_ACIJO</name>
<feature type="transmembrane region" description="Helical" evidence="6">
    <location>
        <begin position="178"/>
        <end position="197"/>
    </location>
</feature>
<dbReference type="Proteomes" id="UP000249282">
    <property type="component" value="Unassembled WGS sequence"/>
</dbReference>
<gene>
    <name evidence="7" type="ORF">DI542_02615</name>
</gene>
<feature type="transmembrane region" description="Helical" evidence="6">
    <location>
        <begin position="36"/>
        <end position="57"/>
    </location>
</feature>
<evidence type="ECO:0000256" key="5">
    <source>
        <dbReference type="ARBA" id="ARBA00023136"/>
    </source>
</evidence>
<dbReference type="InterPro" id="IPR002797">
    <property type="entry name" value="Polysacc_synth"/>
</dbReference>
<feature type="transmembrane region" description="Helical" evidence="6">
    <location>
        <begin position="78"/>
        <end position="98"/>
    </location>
</feature>
<organism evidence="7 8">
    <name type="scientific">Acinetobacter johnsonii</name>
    <dbReference type="NCBI Taxonomy" id="40214"/>
    <lineage>
        <taxon>Bacteria</taxon>
        <taxon>Pseudomonadati</taxon>
        <taxon>Pseudomonadota</taxon>
        <taxon>Gammaproteobacteria</taxon>
        <taxon>Moraxellales</taxon>
        <taxon>Moraxellaceae</taxon>
        <taxon>Acinetobacter</taxon>
    </lineage>
</organism>
<dbReference type="Pfam" id="PF01943">
    <property type="entry name" value="Polysacc_synt"/>
    <property type="match status" value="1"/>
</dbReference>
<dbReference type="CDD" id="cd13128">
    <property type="entry name" value="MATE_Wzx_like"/>
    <property type="match status" value="1"/>
</dbReference>
<feature type="transmembrane region" description="Helical" evidence="6">
    <location>
        <begin position="292"/>
        <end position="311"/>
    </location>
</feature>
<dbReference type="AlphaFoldDB" id="A0A2W5TQ34"/>
<evidence type="ECO:0000313" key="7">
    <source>
        <dbReference type="EMBL" id="PZQ93153.1"/>
    </source>
</evidence>
<feature type="transmembrane region" description="Helical" evidence="6">
    <location>
        <begin position="260"/>
        <end position="280"/>
    </location>
</feature>
<evidence type="ECO:0000256" key="6">
    <source>
        <dbReference type="SAM" id="Phobius"/>
    </source>
</evidence>
<dbReference type="EMBL" id="QFQJ01000007">
    <property type="protein sequence ID" value="PZQ93153.1"/>
    <property type="molecule type" value="Genomic_DNA"/>
</dbReference>
<evidence type="ECO:0008006" key="9">
    <source>
        <dbReference type="Google" id="ProtNLM"/>
    </source>
</evidence>
<evidence type="ECO:0000256" key="2">
    <source>
        <dbReference type="ARBA" id="ARBA00022475"/>
    </source>
</evidence>
<dbReference type="PANTHER" id="PTHR30250:SF28">
    <property type="entry name" value="POLYSACCHARIDE BIOSYNTHESIS PROTEIN"/>
    <property type="match status" value="1"/>
</dbReference>
<feature type="transmembrane region" description="Helical" evidence="6">
    <location>
        <begin position="12"/>
        <end position="30"/>
    </location>
</feature>
<feature type="transmembrane region" description="Helical" evidence="6">
    <location>
        <begin position="153"/>
        <end position="172"/>
    </location>
</feature>
<keyword evidence="4 6" id="KW-1133">Transmembrane helix</keyword>
<keyword evidence="5 6" id="KW-0472">Membrane</keyword>
<evidence type="ECO:0000256" key="4">
    <source>
        <dbReference type="ARBA" id="ARBA00022989"/>
    </source>
</evidence>
<keyword evidence="2" id="KW-1003">Cell membrane</keyword>
<evidence type="ECO:0000256" key="3">
    <source>
        <dbReference type="ARBA" id="ARBA00022692"/>
    </source>
</evidence>
<reference evidence="7 8" key="1">
    <citation type="submission" date="2017-11" db="EMBL/GenBank/DDBJ databases">
        <title>Infants hospitalized years apart are colonized by the same room-sourced microbial strains.</title>
        <authorList>
            <person name="Brooks B."/>
            <person name="Olm M.R."/>
            <person name="Firek B.A."/>
            <person name="Baker R."/>
            <person name="Thomas B.C."/>
            <person name="Morowitz M.J."/>
            <person name="Banfield J.F."/>
        </authorList>
    </citation>
    <scope>NUCLEOTIDE SEQUENCE [LARGE SCALE GENOMIC DNA]</scope>
    <source>
        <strain evidence="7">S2_003_000_R3_20</strain>
    </source>
</reference>
<protein>
    <recommendedName>
        <fullName evidence="9">Flippase</fullName>
    </recommendedName>
</protein>
<comment type="subcellular location">
    <subcellularLocation>
        <location evidence="1">Cell membrane</location>
        <topology evidence="1">Multi-pass membrane protein</topology>
    </subcellularLocation>
</comment>
<keyword evidence="3 6" id="KW-0812">Transmembrane</keyword>
<evidence type="ECO:0000256" key="1">
    <source>
        <dbReference type="ARBA" id="ARBA00004651"/>
    </source>
</evidence>
<dbReference type="InterPro" id="IPR050833">
    <property type="entry name" value="Poly_Biosynth_Transport"/>
</dbReference>